<dbReference type="InterPro" id="IPR049734">
    <property type="entry name" value="NudC-like_C"/>
</dbReference>
<dbReference type="InterPro" id="IPR050241">
    <property type="entry name" value="NAD-cap_RNA_hydrolase_NudC"/>
</dbReference>
<comment type="caution">
    <text evidence="11">The sequence shown here is derived from an EMBL/GenBank/DDBJ whole genome shotgun (WGS) entry which is preliminary data.</text>
</comment>
<evidence type="ECO:0000256" key="5">
    <source>
        <dbReference type="ARBA" id="ARBA00022723"/>
    </source>
</evidence>
<dbReference type="Gene3D" id="3.90.79.10">
    <property type="entry name" value="Nucleoside Triphosphate Pyrophosphohydrolase"/>
    <property type="match status" value="1"/>
</dbReference>
<dbReference type="InterPro" id="IPR015375">
    <property type="entry name" value="NADH_PPase-like_N"/>
</dbReference>
<keyword evidence="12" id="KW-1185">Reference proteome</keyword>
<dbReference type="RefSeq" id="WP_184395820.1">
    <property type="nucleotide sequence ID" value="NZ_BAAAJD010000003.1"/>
</dbReference>
<dbReference type="EC" id="3.6.1.22" evidence="4"/>
<evidence type="ECO:0000313" key="12">
    <source>
        <dbReference type="Proteomes" id="UP000572635"/>
    </source>
</evidence>
<evidence type="ECO:0000256" key="7">
    <source>
        <dbReference type="ARBA" id="ARBA00022842"/>
    </source>
</evidence>
<reference evidence="11 12" key="1">
    <citation type="submission" date="2020-08" db="EMBL/GenBank/DDBJ databases">
        <title>Sequencing the genomes of 1000 actinobacteria strains.</title>
        <authorList>
            <person name="Klenk H.-P."/>
        </authorList>
    </citation>
    <scope>NUCLEOTIDE SEQUENCE [LARGE SCALE GENOMIC DNA]</scope>
    <source>
        <strain evidence="11 12">DSM 44551</strain>
    </source>
</reference>
<dbReference type="PROSITE" id="PS51462">
    <property type="entry name" value="NUDIX"/>
    <property type="match status" value="1"/>
</dbReference>
<dbReference type="NCBIfam" id="NF001299">
    <property type="entry name" value="PRK00241.1"/>
    <property type="match status" value="1"/>
</dbReference>
<dbReference type="InterPro" id="IPR015376">
    <property type="entry name" value="Znr_NADH_PPase"/>
</dbReference>
<comment type="cofactor">
    <cofactor evidence="1">
        <name>Mg(2+)</name>
        <dbReference type="ChEBI" id="CHEBI:18420"/>
    </cofactor>
</comment>
<evidence type="ECO:0000256" key="1">
    <source>
        <dbReference type="ARBA" id="ARBA00001946"/>
    </source>
</evidence>
<keyword evidence="8" id="KW-0520">NAD</keyword>
<evidence type="ECO:0000256" key="3">
    <source>
        <dbReference type="ARBA" id="ARBA00009595"/>
    </source>
</evidence>
<evidence type="ECO:0000256" key="6">
    <source>
        <dbReference type="ARBA" id="ARBA00022801"/>
    </source>
</evidence>
<feature type="domain" description="Nudix hydrolase" evidence="10">
    <location>
        <begin position="182"/>
        <end position="315"/>
    </location>
</feature>
<keyword evidence="6 11" id="KW-0378">Hydrolase</keyword>
<dbReference type="InterPro" id="IPR000086">
    <property type="entry name" value="NUDIX_hydrolase_dom"/>
</dbReference>
<evidence type="ECO:0000256" key="9">
    <source>
        <dbReference type="ARBA" id="ARBA00023679"/>
    </source>
</evidence>
<dbReference type="Pfam" id="PF09297">
    <property type="entry name" value="Zn_ribbon_NUD"/>
    <property type="match status" value="1"/>
</dbReference>
<dbReference type="GO" id="GO:0006742">
    <property type="term" value="P:NADP+ catabolic process"/>
    <property type="evidence" value="ECO:0007669"/>
    <property type="project" value="TreeGrafter"/>
</dbReference>
<name>A0A7W8VG54_9ACTN</name>
<dbReference type="CDD" id="cd03429">
    <property type="entry name" value="NUDIX_NADH_pyrophosphatase_Nudt13"/>
    <property type="match status" value="1"/>
</dbReference>
<dbReference type="GO" id="GO:0019677">
    <property type="term" value="P:NAD+ catabolic process"/>
    <property type="evidence" value="ECO:0007669"/>
    <property type="project" value="TreeGrafter"/>
</dbReference>
<evidence type="ECO:0000256" key="8">
    <source>
        <dbReference type="ARBA" id="ARBA00023027"/>
    </source>
</evidence>
<evidence type="ECO:0000259" key="10">
    <source>
        <dbReference type="PROSITE" id="PS51462"/>
    </source>
</evidence>
<dbReference type="PANTHER" id="PTHR42904">
    <property type="entry name" value="NUDIX HYDROLASE, NUDC SUBFAMILY"/>
    <property type="match status" value="1"/>
</dbReference>
<dbReference type="InterPro" id="IPR015797">
    <property type="entry name" value="NUDIX_hydrolase-like_dom_sf"/>
</dbReference>
<accession>A0A7W8VG54</accession>
<dbReference type="InterPro" id="IPR020084">
    <property type="entry name" value="NUDIX_hydrolase_CS"/>
</dbReference>
<dbReference type="GO" id="GO:0035529">
    <property type="term" value="F:NADH pyrophosphatase activity"/>
    <property type="evidence" value="ECO:0007669"/>
    <property type="project" value="TreeGrafter"/>
</dbReference>
<dbReference type="AlphaFoldDB" id="A0A7W8VG54"/>
<gene>
    <name evidence="11" type="ORF">HDA36_004899</name>
</gene>
<dbReference type="PANTHER" id="PTHR42904:SF6">
    <property type="entry name" value="NAD-CAPPED RNA HYDROLASE NUDT12"/>
    <property type="match status" value="1"/>
</dbReference>
<organism evidence="11 12">
    <name type="scientific">Nocardiopsis composta</name>
    <dbReference type="NCBI Taxonomy" id="157465"/>
    <lineage>
        <taxon>Bacteria</taxon>
        <taxon>Bacillati</taxon>
        <taxon>Actinomycetota</taxon>
        <taxon>Actinomycetes</taxon>
        <taxon>Streptosporangiales</taxon>
        <taxon>Nocardiopsidaceae</taxon>
        <taxon>Nocardiopsis</taxon>
    </lineage>
</organism>
<dbReference type="EMBL" id="JACHDB010000001">
    <property type="protein sequence ID" value="MBB5434815.1"/>
    <property type="molecule type" value="Genomic_DNA"/>
</dbReference>
<comment type="similarity">
    <text evidence="3">Belongs to the Nudix hydrolase family. NudC subfamily.</text>
</comment>
<keyword evidence="7" id="KW-0460">Magnesium</keyword>
<sequence>MTPNEPMPLLSRSTVDMAGHRRTDREWLEKAWADPRTRVLVLEGGDPTAYGWRGLLARQSRALVVEEGGAARLVFASPAEAPPGERYLLGADDDGRAYFAVRADAGREPFRDAEQAGRGRAASLREVGPLLGDRDSGLLVHAVAVANWNASHAFCPGCGSPTRMESAGHVRICEREGTEQFPRMDPAVIMLVHHGSGADEQCLLGHNPAWPKNRYSVLAGFVEPGESLEGAVVREVAEEAGVAVADPRYLSSQPWPFPRSLMLGFTARAVGEAERTDTEELADLRWFTREELRAATGSGEVLLPGRLSIARLLIEHWYGGDLPGDW</sequence>
<dbReference type="Pfam" id="PF00293">
    <property type="entry name" value="NUDIX"/>
    <property type="match status" value="1"/>
</dbReference>
<comment type="cofactor">
    <cofactor evidence="2">
        <name>Zn(2+)</name>
        <dbReference type="ChEBI" id="CHEBI:29105"/>
    </cofactor>
</comment>
<evidence type="ECO:0000256" key="2">
    <source>
        <dbReference type="ARBA" id="ARBA00001947"/>
    </source>
</evidence>
<keyword evidence="5" id="KW-0479">Metal-binding</keyword>
<evidence type="ECO:0000256" key="4">
    <source>
        <dbReference type="ARBA" id="ARBA00012381"/>
    </source>
</evidence>
<dbReference type="GO" id="GO:0046872">
    <property type="term" value="F:metal ion binding"/>
    <property type="evidence" value="ECO:0007669"/>
    <property type="project" value="UniProtKB-KW"/>
</dbReference>
<comment type="catalytic activity">
    <reaction evidence="9">
        <text>a 5'-end NAD(+)-phospho-ribonucleoside in mRNA + H2O = a 5'-end phospho-adenosine-phospho-ribonucleoside in mRNA + beta-nicotinamide D-ribonucleotide + 2 H(+)</text>
        <dbReference type="Rhea" id="RHEA:60876"/>
        <dbReference type="Rhea" id="RHEA-COMP:15698"/>
        <dbReference type="Rhea" id="RHEA-COMP:15719"/>
        <dbReference type="ChEBI" id="CHEBI:14649"/>
        <dbReference type="ChEBI" id="CHEBI:15377"/>
        <dbReference type="ChEBI" id="CHEBI:15378"/>
        <dbReference type="ChEBI" id="CHEBI:144029"/>
        <dbReference type="ChEBI" id="CHEBI:144051"/>
    </reaction>
    <physiologicalReaction direction="left-to-right" evidence="9">
        <dbReference type="Rhea" id="RHEA:60877"/>
    </physiologicalReaction>
</comment>
<evidence type="ECO:0000313" key="11">
    <source>
        <dbReference type="EMBL" id="MBB5434815.1"/>
    </source>
</evidence>
<dbReference type="PROSITE" id="PS00893">
    <property type="entry name" value="NUDIX_BOX"/>
    <property type="match status" value="1"/>
</dbReference>
<dbReference type="SUPFAM" id="SSF55811">
    <property type="entry name" value="Nudix"/>
    <property type="match status" value="1"/>
</dbReference>
<protein>
    <recommendedName>
        <fullName evidence="4">NAD(+) diphosphatase</fullName>
        <ecNumber evidence="4">3.6.1.22</ecNumber>
    </recommendedName>
</protein>
<dbReference type="GO" id="GO:0005829">
    <property type="term" value="C:cytosol"/>
    <property type="evidence" value="ECO:0007669"/>
    <property type="project" value="TreeGrafter"/>
</dbReference>
<dbReference type="Proteomes" id="UP000572635">
    <property type="component" value="Unassembled WGS sequence"/>
</dbReference>
<proteinExistence type="inferred from homology"/>
<dbReference type="Gene3D" id="3.90.79.20">
    <property type="match status" value="1"/>
</dbReference>
<dbReference type="Pfam" id="PF09296">
    <property type="entry name" value="NUDIX-like"/>
    <property type="match status" value="1"/>
</dbReference>